<evidence type="ECO:0000313" key="6">
    <source>
        <dbReference type="Proteomes" id="UP000887568"/>
    </source>
</evidence>
<feature type="compositionally biased region" description="Basic and acidic residues" evidence="2">
    <location>
        <begin position="461"/>
        <end position="506"/>
    </location>
</feature>
<evidence type="ECO:0000256" key="1">
    <source>
        <dbReference type="PROSITE-ProRule" id="PRU00047"/>
    </source>
</evidence>
<dbReference type="SUPFAM" id="SSF57756">
    <property type="entry name" value="Retrovirus zinc finger-like domains"/>
    <property type="match status" value="1"/>
</dbReference>
<organism evidence="5 6">
    <name type="scientific">Patiria miniata</name>
    <name type="common">Bat star</name>
    <name type="synonym">Asterina miniata</name>
    <dbReference type="NCBI Taxonomy" id="46514"/>
    <lineage>
        <taxon>Eukaryota</taxon>
        <taxon>Metazoa</taxon>
        <taxon>Echinodermata</taxon>
        <taxon>Eleutherozoa</taxon>
        <taxon>Asterozoa</taxon>
        <taxon>Asteroidea</taxon>
        <taxon>Valvatacea</taxon>
        <taxon>Valvatida</taxon>
        <taxon>Asterinidae</taxon>
        <taxon>Patiria</taxon>
    </lineage>
</organism>
<dbReference type="CDD" id="cd19757">
    <property type="entry name" value="Bbox1"/>
    <property type="match status" value="1"/>
</dbReference>
<feature type="compositionally biased region" description="Polar residues" evidence="2">
    <location>
        <begin position="214"/>
        <end position="226"/>
    </location>
</feature>
<dbReference type="PANTHER" id="PTHR22948">
    <property type="entry name" value="TUDOR DOMAIN CONTAINING PROTEIN"/>
    <property type="match status" value="1"/>
</dbReference>
<dbReference type="SMART" id="SM00333">
    <property type="entry name" value="TUDOR"/>
    <property type="match status" value="2"/>
</dbReference>
<feature type="region of interest" description="Disordered" evidence="2">
    <location>
        <begin position="214"/>
        <end position="239"/>
    </location>
</feature>
<keyword evidence="1" id="KW-0862">Zinc</keyword>
<reference evidence="5" key="1">
    <citation type="submission" date="2022-11" db="UniProtKB">
        <authorList>
            <consortium name="EnsemblMetazoa"/>
        </authorList>
    </citation>
    <scope>IDENTIFICATION</scope>
</reference>
<feature type="domain" description="Tudor" evidence="4">
    <location>
        <begin position="866"/>
        <end position="922"/>
    </location>
</feature>
<dbReference type="SUPFAM" id="SSF63748">
    <property type="entry name" value="Tudor/PWWP/MBT"/>
    <property type="match status" value="2"/>
</dbReference>
<dbReference type="PANTHER" id="PTHR22948:SF29">
    <property type="entry name" value="FI02030P-RELATED"/>
    <property type="match status" value="1"/>
</dbReference>
<feature type="region of interest" description="Disordered" evidence="2">
    <location>
        <begin position="996"/>
        <end position="1036"/>
    </location>
</feature>
<dbReference type="CDD" id="cd20379">
    <property type="entry name" value="Tudor_dTUD-like"/>
    <property type="match status" value="1"/>
</dbReference>
<feature type="compositionally biased region" description="Basic and acidic residues" evidence="2">
    <location>
        <begin position="546"/>
        <end position="563"/>
    </location>
</feature>
<feature type="region of interest" description="Disordered" evidence="2">
    <location>
        <begin position="1069"/>
        <end position="1100"/>
    </location>
</feature>
<dbReference type="OMA" id="PDKEVNI"/>
<dbReference type="InterPro" id="IPR036875">
    <property type="entry name" value="Znf_CCHC_sf"/>
</dbReference>
<dbReference type="PROSITE" id="PS50304">
    <property type="entry name" value="TUDOR"/>
    <property type="match status" value="2"/>
</dbReference>
<dbReference type="InterPro" id="IPR050621">
    <property type="entry name" value="Tudor_domain_containing"/>
</dbReference>
<evidence type="ECO:0000259" key="4">
    <source>
        <dbReference type="PROSITE" id="PS50304"/>
    </source>
</evidence>
<dbReference type="Proteomes" id="UP000887568">
    <property type="component" value="Unplaced"/>
</dbReference>
<dbReference type="InterPro" id="IPR002999">
    <property type="entry name" value="Tudor"/>
</dbReference>
<feature type="compositionally biased region" description="Basic and acidic residues" evidence="2">
    <location>
        <begin position="1071"/>
        <end position="1085"/>
    </location>
</feature>
<dbReference type="Gene3D" id="2.30.30.140">
    <property type="match status" value="2"/>
</dbReference>
<dbReference type="RefSeq" id="XP_038072103.1">
    <property type="nucleotide sequence ID" value="XM_038216175.1"/>
</dbReference>
<proteinExistence type="predicted"/>
<dbReference type="AlphaFoldDB" id="A0A914B7G0"/>
<feature type="compositionally biased region" description="Basic and acidic residues" evidence="2">
    <location>
        <begin position="619"/>
        <end position="629"/>
    </location>
</feature>
<dbReference type="InterPro" id="IPR001878">
    <property type="entry name" value="Znf_CCHC"/>
</dbReference>
<keyword evidence="1" id="KW-0863">Zinc-finger</keyword>
<name>A0A914B7G0_PATMI</name>
<feature type="region of interest" description="Disordered" evidence="2">
    <location>
        <begin position="454"/>
        <end position="749"/>
    </location>
</feature>
<feature type="compositionally biased region" description="Polar residues" evidence="2">
    <location>
        <begin position="640"/>
        <end position="669"/>
    </location>
</feature>
<feature type="compositionally biased region" description="Low complexity" evidence="2">
    <location>
        <begin position="576"/>
        <end position="589"/>
    </location>
</feature>
<keyword evidence="6" id="KW-1185">Reference proteome</keyword>
<protein>
    <submittedName>
        <fullName evidence="5">Uncharacterized protein</fullName>
    </submittedName>
</protein>
<feature type="compositionally biased region" description="Basic and acidic residues" evidence="2">
    <location>
        <begin position="515"/>
        <end position="534"/>
    </location>
</feature>
<dbReference type="Gene3D" id="2.40.50.90">
    <property type="match status" value="2"/>
</dbReference>
<feature type="domain" description="CCHC-type" evidence="3">
    <location>
        <begin position="1056"/>
        <end position="1072"/>
    </location>
</feature>
<evidence type="ECO:0000259" key="3">
    <source>
        <dbReference type="PROSITE" id="PS50158"/>
    </source>
</evidence>
<evidence type="ECO:0000313" key="5">
    <source>
        <dbReference type="EnsemblMetazoa" id="XP_038072103.1"/>
    </source>
</evidence>
<dbReference type="Gene3D" id="4.10.60.10">
    <property type="entry name" value="Zinc finger, CCHC-type"/>
    <property type="match status" value="1"/>
</dbReference>
<dbReference type="Pfam" id="PF00567">
    <property type="entry name" value="TUDOR"/>
    <property type="match status" value="2"/>
</dbReference>
<feature type="compositionally biased region" description="Basic and acidic residues" evidence="2">
    <location>
        <begin position="1000"/>
        <end position="1036"/>
    </location>
</feature>
<sequence length="1100" mass="122466">MSAVCGRCREEEAVLECADCVGSKHRGELIPLCDACTALIHVGFLSDHQVISVTIKQQKIQFEELLKNFKSHGKHLQLKLNEVHYARQDIEQRSQYNHQVVTHAFQAVWQTLKQKEKEVTAPLKESSKKEAALLAECEKSVGQATSEFKNLCTEAQKLLQGNSLDFARQYDGMKQKLEEFKIDGVGNSFPSLGFPARLDVTGLLQNIKELSLQSQDTDGTPTVDASSNEDECERKKTLEVQSPKEGDALQVYVESRLDTKGHFWVSRNLSQDIANLYENLSFRIRQDIVQSPPAQLEIEEGMLCCGQFQEDHRWYRGRVEQLKKDKGLARIRWLDYAHDNEVPLATVQPLKEEFQTLPFQALECSLFEALDEDLPHQARWEFSDHTANALLDCTILKQMSPPSSDNKCQVYLVELTNPDKEVNIKEAVMAKAEEATAKKDTIMCRDIRYMKDYVPPPSKSTKVEPAAEKAKEKVDTKEAKKVASEEKLIDANKGAAADEDKGLTREGEDEELNNDEAKDAAEKSTEASKEEVEITQRSSNEGSEMIETKKVDDGPKIEEEQKTELQGGDNNSQQDGLEGTEAGTGDGETIAPSDQIKDEANDKAMTTLAPKAAPGDVQILRRESSEPGAEHVPNGHAVSSAEQQDVGTLESQMPGNLTTQPEASGQNGVPSDKKPPGEKSKKQREKTSSAAADPGAYSLEPSDEDDEEGSDHQLIELLTRQSDRAMAHSPDNALGDRRSASSEEMPYPGGGSYHPYGGVGYHMAPGVYGGVQKPPEALGLNPVVPSVESCGSSNLTETPMPDQGSFTGDGFKINVGLSFNIYIATPLSDNGRFWASRLRGPAQESQLRRLMHDISLPSEPLALDRLKEIKVVCVQTPSGQWCRGRVEGFTDDKVQIRYVDFGQADVVEEHRIRTLPVAYQLFPYQALELSIATRHQTRFSEQAKEAFMRYTQGRILTAKVVATEPKSVYVTLTCVDENQLSYDISSAVLNINSETMPSTAEERSKEHHPGSTRRGSRDEHNEGPVSEENRPSDNYDVRYDQHYEGRSHDRGSSGDRCFVCSNYGHLSYDCPSKRGDPRERNDRRNKGGSKKNWGRKNRKY</sequence>
<evidence type="ECO:0000256" key="2">
    <source>
        <dbReference type="SAM" id="MobiDB-lite"/>
    </source>
</evidence>
<dbReference type="EnsemblMetazoa" id="XM_038216175.1">
    <property type="protein sequence ID" value="XP_038072103.1"/>
    <property type="gene ID" value="LOC119740764"/>
</dbReference>
<dbReference type="GeneID" id="119740764"/>
<dbReference type="GO" id="GO:0008270">
    <property type="term" value="F:zinc ion binding"/>
    <property type="evidence" value="ECO:0007669"/>
    <property type="project" value="UniProtKB-KW"/>
</dbReference>
<accession>A0A914B7G0</accession>
<dbReference type="PROSITE" id="PS50158">
    <property type="entry name" value="ZF_CCHC"/>
    <property type="match status" value="1"/>
</dbReference>
<dbReference type="GO" id="GO:0003676">
    <property type="term" value="F:nucleic acid binding"/>
    <property type="evidence" value="ECO:0007669"/>
    <property type="project" value="InterPro"/>
</dbReference>
<feature type="compositionally biased region" description="Basic residues" evidence="2">
    <location>
        <begin position="1086"/>
        <end position="1100"/>
    </location>
</feature>
<keyword evidence="1" id="KW-0479">Metal-binding</keyword>
<feature type="compositionally biased region" description="Basic and acidic residues" evidence="2">
    <location>
        <begin position="671"/>
        <end position="680"/>
    </location>
</feature>
<feature type="domain" description="Tudor" evidence="4">
    <location>
        <begin position="297"/>
        <end position="357"/>
    </location>
</feature>
<dbReference type="InterPro" id="IPR035437">
    <property type="entry name" value="SNase_OB-fold_sf"/>
</dbReference>
<dbReference type="OrthoDB" id="10071213at2759"/>